<dbReference type="KEGG" id="ehx:EMIHUDRAFT_458652"/>
<evidence type="ECO:0000313" key="1">
    <source>
        <dbReference type="EnsemblProtists" id="EOD19865"/>
    </source>
</evidence>
<dbReference type="EnsemblProtists" id="EOD19865">
    <property type="protein sequence ID" value="EOD19865"/>
    <property type="gene ID" value="EMIHUDRAFT_458652"/>
</dbReference>
<dbReference type="eggNOG" id="ENOG502RXBB">
    <property type="taxonomic scope" value="Eukaryota"/>
</dbReference>
<dbReference type="Proteomes" id="UP000013827">
    <property type="component" value="Unassembled WGS sequence"/>
</dbReference>
<sequence length="451" mass="48149">MMLALGSPSFGCIVTADAGIIAGYRIVTTMIAALSFATNGFASAPTTPDSCPPESMDLLVYLNAQSSAVDFMTNVLHMADHTTPAATVMAEMMTNFKPIGSHTQHICEATDILYADPAMDPVDGQSGDVNYPYGDIKVLLTVGEYLPSNGYMLVGVPDGMGAMLKDDSTVRIVFQSESYGPMYYESYPFIVNPDGASFTGSHVMYVDYDRDSLAEFMSNGRSAEGMVKDAGNLIESVYNLKARRSASTLRLARHASHRWGNLVEQRSEDGCTTHPHYSNTDPEGCGMWENIMNTGTPTDADWLMQSLCSAHLAELVHTAPRVAPPAKPSLSAVELVELAGPAKISGTNEAGCRSRSVLAKVDASTGDAIVRCEQSTASAVDVEATDPDATLTAAILTVAQLALQNLDVTICAKRYISAAWERWRSEAKPARGGGTTCHGYRRLDPTIASGG</sequence>
<reference evidence="2" key="1">
    <citation type="journal article" date="2013" name="Nature">
        <title>Pan genome of the phytoplankton Emiliania underpins its global distribution.</title>
        <authorList>
            <person name="Read B.A."/>
            <person name="Kegel J."/>
            <person name="Klute M.J."/>
            <person name="Kuo A."/>
            <person name="Lefebvre S.C."/>
            <person name="Maumus F."/>
            <person name="Mayer C."/>
            <person name="Miller J."/>
            <person name="Monier A."/>
            <person name="Salamov A."/>
            <person name="Young J."/>
            <person name="Aguilar M."/>
            <person name="Claverie J.M."/>
            <person name="Frickenhaus S."/>
            <person name="Gonzalez K."/>
            <person name="Herman E.K."/>
            <person name="Lin Y.C."/>
            <person name="Napier J."/>
            <person name="Ogata H."/>
            <person name="Sarno A.F."/>
            <person name="Shmutz J."/>
            <person name="Schroeder D."/>
            <person name="de Vargas C."/>
            <person name="Verret F."/>
            <person name="von Dassow P."/>
            <person name="Valentin K."/>
            <person name="Van de Peer Y."/>
            <person name="Wheeler G."/>
            <person name="Dacks J.B."/>
            <person name="Delwiche C.F."/>
            <person name="Dyhrman S.T."/>
            <person name="Glockner G."/>
            <person name="John U."/>
            <person name="Richards T."/>
            <person name="Worden A.Z."/>
            <person name="Zhang X."/>
            <person name="Grigoriev I.V."/>
            <person name="Allen A.E."/>
            <person name="Bidle K."/>
            <person name="Borodovsky M."/>
            <person name="Bowler C."/>
            <person name="Brownlee C."/>
            <person name="Cock J.M."/>
            <person name="Elias M."/>
            <person name="Gladyshev V.N."/>
            <person name="Groth M."/>
            <person name="Guda C."/>
            <person name="Hadaegh A."/>
            <person name="Iglesias-Rodriguez M.D."/>
            <person name="Jenkins J."/>
            <person name="Jones B.M."/>
            <person name="Lawson T."/>
            <person name="Leese F."/>
            <person name="Lindquist E."/>
            <person name="Lobanov A."/>
            <person name="Lomsadze A."/>
            <person name="Malik S.B."/>
            <person name="Marsh M.E."/>
            <person name="Mackinder L."/>
            <person name="Mock T."/>
            <person name="Mueller-Roeber B."/>
            <person name="Pagarete A."/>
            <person name="Parker M."/>
            <person name="Probert I."/>
            <person name="Quesneville H."/>
            <person name="Raines C."/>
            <person name="Rensing S.A."/>
            <person name="Riano-Pachon D.M."/>
            <person name="Richier S."/>
            <person name="Rokitta S."/>
            <person name="Shiraiwa Y."/>
            <person name="Soanes D.M."/>
            <person name="van der Giezen M."/>
            <person name="Wahlund T.M."/>
            <person name="Williams B."/>
            <person name="Wilson W."/>
            <person name="Wolfe G."/>
            <person name="Wurch L.L."/>
        </authorList>
    </citation>
    <scope>NUCLEOTIDE SEQUENCE</scope>
</reference>
<protein>
    <submittedName>
        <fullName evidence="1">Uncharacterized protein</fullName>
    </submittedName>
</protein>
<proteinExistence type="predicted"/>
<dbReference type="AlphaFoldDB" id="A0A0D3J8N0"/>
<name>A0A0D3J8N0_EMIH1</name>
<dbReference type="GeneID" id="17265410"/>
<organism evidence="1 2">
    <name type="scientific">Emiliania huxleyi (strain CCMP1516)</name>
    <dbReference type="NCBI Taxonomy" id="280463"/>
    <lineage>
        <taxon>Eukaryota</taxon>
        <taxon>Haptista</taxon>
        <taxon>Haptophyta</taxon>
        <taxon>Prymnesiophyceae</taxon>
        <taxon>Isochrysidales</taxon>
        <taxon>Noelaerhabdaceae</taxon>
        <taxon>Emiliania</taxon>
    </lineage>
</organism>
<accession>A0A0D3J8N0</accession>
<dbReference type="HOGENOM" id="CLU_607543_0_0_1"/>
<reference evidence="1" key="2">
    <citation type="submission" date="2024-10" db="UniProtKB">
        <authorList>
            <consortium name="EnsemblProtists"/>
        </authorList>
    </citation>
    <scope>IDENTIFICATION</scope>
</reference>
<keyword evidence="2" id="KW-1185">Reference proteome</keyword>
<dbReference type="PaxDb" id="2903-EOD19865"/>
<dbReference type="RefSeq" id="XP_005772294.1">
    <property type="nucleotide sequence ID" value="XM_005772237.1"/>
</dbReference>
<evidence type="ECO:0000313" key="2">
    <source>
        <dbReference type="Proteomes" id="UP000013827"/>
    </source>
</evidence>